<dbReference type="EMBL" id="JARKIK010000036">
    <property type="protein sequence ID" value="KAK8739512.1"/>
    <property type="molecule type" value="Genomic_DNA"/>
</dbReference>
<reference evidence="1" key="2">
    <citation type="submission" date="2024-01" db="EMBL/GenBank/DDBJ databases">
        <authorList>
            <person name="He J."/>
            <person name="Wang M."/>
            <person name="Zheng J."/>
            <person name="Liu Z."/>
        </authorList>
    </citation>
    <scope>NUCLEOTIDE SEQUENCE</scope>
    <source>
        <strain evidence="1">ZL_2023a</strain>
        <tissue evidence="1">Muscle</tissue>
    </source>
</reference>
<accession>A0AAW0X4T8</accession>
<dbReference type="EMBL" id="JARKIK010000036">
    <property type="protein sequence ID" value="KAK8739515.1"/>
    <property type="molecule type" value="Genomic_DNA"/>
</dbReference>
<evidence type="ECO:0000313" key="1">
    <source>
        <dbReference type="EMBL" id="KAK8739515.1"/>
    </source>
</evidence>
<organism evidence="1 2">
    <name type="scientific">Cherax quadricarinatus</name>
    <name type="common">Australian red claw crayfish</name>
    <dbReference type="NCBI Taxonomy" id="27406"/>
    <lineage>
        <taxon>Eukaryota</taxon>
        <taxon>Metazoa</taxon>
        <taxon>Ecdysozoa</taxon>
        <taxon>Arthropoda</taxon>
        <taxon>Crustacea</taxon>
        <taxon>Multicrustacea</taxon>
        <taxon>Malacostraca</taxon>
        <taxon>Eumalacostraca</taxon>
        <taxon>Eucarida</taxon>
        <taxon>Decapoda</taxon>
        <taxon>Pleocyemata</taxon>
        <taxon>Astacidea</taxon>
        <taxon>Parastacoidea</taxon>
        <taxon>Parastacidae</taxon>
        <taxon>Cherax</taxon>
    </lineage>
</organism>
<comment type="caution">
    <text evidence="1">The sequence shown here is derived from an EMBL/GenBank/DDBJ whole genome shotgun (WGS) entry which is preliminary data.</text>
</comment>
<sequence>MTFIAHKQVCHHHNHYHHWFDINSSNTEGNPPSDLIIGNTQSSKPHPHPVLFRVSCDVYITIGKVQGIGDCAGSSRLLRIVRTITYLHDNTGSSWHRWIFKGLFVEFP</sequence>
<name>A0AAW0X4T8_CHEQU</name>
<dbReference type="Proteomes" id="UP001445076">
    <property type="component" value="Unassembled WGS sequence"/>
</dbReference>
<gene>
    <name evidence="1" type="ORF">OTU49_003365</name>
</gene>
<protein>
    <submittedName>
        <fullName evidence="1">Uncharacterized protein</fullName>
    </submittedName>
</protein>
<evidence type="ECO:0000313" key="2">
    <source>
        <dbReference type="Proteomes" id="UP001445076"/>
    </source>
</evidence>
<dbReference type="AlphaFoldDB" id="A0AAW0X4T8"/>
<proteinExistence type="predicted"/>
<reference evidence="1 2" key="1">
    <citation type="journal article" date="2024" name="BMC Genomics">
        <title>Genome assembly of redclaw crayfish (Cherax quadricarinatus) provides insights into its immune adaptation and hypoxia tolerance.</title>
        <authorList>
            <person name="Liu Z."/>
            <person name="Zheng J."/>
            <person name="Li H."/>
            <person name="Fang K."/>
            <person name="Wang S."/>
            <person name="He J."/>
            <person name="Zhou D."/>
            <person name="Weng S."/>
            <person name="Chi M."/>
            <person name="Gu Z."/>
            <person name="He J."/>
            <person name="Li F."/>
            <person name="Wang M."/>
        </authorList>
    </citation>
    <scope>NUCLEOTIDE SEQUENCE [LARGE SCALE GENOMIC DNA]</scope>
    <source>
        <strain evidence="1">ZL_2023a</strain>
    </source>
</reference>
<keyword evidence="2" id="KW-1185">Reference proteome</keyword>